<dbReference type="AlphaFoldDB" id="A0A953M1E1"/>
<feature type="transmembrane region" description="Helical" evidence="7">
    <location>
        <begin position="267"/>
        <end position="291"/>
    </location>
</feature>
<accession>A0A953M1E1</accession>
<reference evidence="9" key="1">
    <citation type="journal article" date="2021" name="bioRxiv">
        <title>Unraveling nitrogen, sulfur and carbon metabolic pathways and microbial community transcriptional responses to substrate deprivation and toxicity stresses in a bioreactor mimicking anoxic brackish coastal sediment conditions.</title>
        <authorList>
            <person name="Martins P.D."/>
            <person name="Echeveste M.J."/>
            <person name="Arshad A."/>
            <person name="Kurth J."/>
            <person name="Ouboter H."/>
            <person name="Jetten M.S.M."/>
            <person name="Welte C.U."/>
        </authorList>
    </citation>
    <scope>NUCLEOTIDE SEQUENCE</scope>
    <source>
        <strain evidence="9">MAG_39</strain>
    </source>
</reference>
<feature type="transmembrane region" description="Helical" evidence="7">
    <location>
        <begin position="20"/>
        <end position="43"/>
    </location>
</feature>
<evidence type="ECO:0000259" key="8">
    <source>
        <dbReference type="Pfam" id="PF02687"/>
    </source>
</evidence>
<comment type="caution">
    <text evidence="9">The sequence shown here is derived from an EMBL/GenBank/DDBJ whole genome shotgun (WGS) entry which is preliminary data.</text>
</comment>
<evidence type="ECO:0000256" key="7">
    <source>
        <dbReference type="SAM" id="Phobius"/>
    </source>
</evidence>
<proteinExistence type="predicted"/>
<evidence type="ECO:0000313" key="10">
    <source>
        <dbReference type="Proteomes" id="UP000705867"/>
    </source>
</evidence>
<feature type="domain" description="ABC3 transporter permease C-terminal" evidence="8">
    <location>
        <begin position="272"/>
        <end position="391"/>
    </location>
</feature>
<evidence type="ECO:0000256" key="5">
    <source>
        <dbReference type="ARBA" id="ARBA00022989"/>
    </source>
</evidence>
<evidence type="ECO:0000256" key="1">
    <source>
        <dbReference type="ARBA" id="ARBA00004651"/>
    </source>
</evidence>
<gene>
    <name evidence="9" type="ORF">K8I29_06185</name>
</gene>
<sequence length="398" mass="42776">MLKDFSLLSLAVRNIRRRPLRTGILVVAIGLLVSTLVFAVSFVRRIDAGIRITSDRLGADVLVVPAGSRGAAEDVLLENQVKSFYMDRGVAEKIRQIKGVDKVTHQTYLVTVSGLCCDVPESVVVAFNQDTDFVVKPWLSKSLGRRLLKGEAIVGSESAFNISVGLVDVDSVLFGNVFKMVGILDKTGTGLDTALFIDESNIDDIIKKGKAAVQPEQISIIFVKVRGGLDPGKVAGDIEDALIEVDTVARKDIGKGLINTLRDINRIFSLTVLLASLLSVFLAWAVFSAVVNERSREVGIMRAIGARESHVVRIFLAEVILVGVIGSVLGIVCGTSLSLLLSKTFSIMKNISTDLTFFERSAIAFAGLVAGTGICIIGALAPVQRLKKMEPLLVIKGE</sequence>
<dbReference type="PANTHER" id="PTHR43738:SF1">
    <property type="entry name" value="HEMIN TRANSPORT SYSTEM PERMEASE PROTEIN HRTB-RELATED"/>
    <property type="match status" value="1"/>
</dbReference>
<dbReference type="InterPro" id="IPR051125">
    <property type="entry name" value="ABC-4/HrtB_transporter"/>
</dbReference>
<evidence type="ECO:0000256" key="4">
    <source>
        <dbReference type="ARBA" id="ARBA00022692"/>
    </source>
</evidence>
<evidence type="ECO:0000256" key="3">
    <source>
        <dbReference type="ARBA" id="ARBA00022475"/>
    </source>
</evidence>
<dbReference type="InterPro" id="IPR003838">
    <property type="entry name" value="ABC3_permease_C"/>
</dbReference>
<keyword evidence="4 7" id="KW-0812">Transmembrane</keyword>
<comment type="subcellular location">
    <subcellularLocation>
        <location evidence="1">Cell membrane</location>
        <topology evidence="1">Multi-pass membrane protein</topology>
    </subcellularLocation>
</comment>
<feature type="transmembrane region" description="Helical" evidence="7">
    <location>
        <begin position="361"/>
        <end position="383"/>
    </location>
</feature>
<dbReference type="Proteomes" id="UP000705867">
    <property type="component" value="Unassembled WGS sequence"/>
</dbReference>
<evidence type="ECO:0000256" key="2">
    <source>
        <dbReference type="ARBA" id="ARBA00022448"/>
    </source>
</evidence>
<reference evidence="9" key="2">
    <citation type="submission" date="2021-08" db="EMBL/GenBank/DDBJ databases">
        <authorList>
            <person name="Dalcin Martins P."/>
        </authorList>
    </citation>
    <scope>NUCLEOTIDE SEQUENCE</scope>
    <source>
        <strain evidence="9">MAG_39</strain>
    </source>
</reference>
<feature type="transmembrane region" description="Helical" evidence="7">
    <location>
        <begin position="312"/>
        <end position="341"/>
    </location>
</feature>
<dbReference type="EMBL" id="JAIOIV010000045">
    <property type="protein sequence ID" value="MBZ0155792.1"/>
    <property type="molecule type" value="Genomic_DNA"/>
</dbReference>
<evidence type="ECO:0000313" key="9">
    <source>
        <dbReference type="EMBL" id="MBZ0155792.1"/>
    </source>
</evidence>
<name>A0A953M1E1_9BACT</name>
<dbReference type="GO" id="GO:0005886">
    <property type="term" value="C:plasma membrane"/>
    <property type="evidence" value="ECO:0007669"/>
    <property type="project" value="UniProtKB-SubCell"/>
</dbReference>
<keyword evidence="3" id="KW-1003">Cell membrane</keyword>
<protein>
    <submittedName>
        <fullName evidence="9">FtsX-like permease family protein</fullName>
    </submittedName>
</protein>
<dbReference type="PANTHER" id="PTHR43738">
    <property type="entry name" value="ABC TRANSPORTER, MEMBRANE PROTEIN"/>
    <property type="match status" value="1"/>
</dbReference>
<dbReference type="Pfam" id="PF02687">
    <property type="entry name" value="FtsX"/>
    <property type="match status" value="1"/>
</dbReference>
<evidence type="ECO:0000256" key="6">
    <source>
        <dbReference type="ARBA" id="ARBA00023136"/>
    </source>
</evidence>
<keyword evidence="6 7" id="KW-0472">Membrane</keyword>
<keyword evidence="2" id="KW-0813">Transport</keyword>
<organism evidence="9 10">
    <name type="scientific">Candidatus Nitrobium versatile</name>
    <dbReference type="NCBI Taxonomy" id="2884831"/>
    <lineage>
        <taxon>Bacteria</taxon>
        <taxon>Pseudomonadati</taxon>
        <taxon>Nitrospirota</taxon>
        <taxon>Nitrospiria</taxon>
        <taxon>Nitrospirales</taxon>
        <taxon>Nitrospiraceae</taxon>
        <taxon>Candidatus Nitrobium</taxon>
    </lineage>
</organism>
<keyword evidence="5 7" id="KW-1133">Transmembrane helix</keyword>